<dbReference type="GO" id="GO:0005634">
    <property type="term" value="C:nucleus"/>
    <property type="evidence" value="ECO:0007669"/>
    <property type="project" value="InterPro"/>
</dbReference>
<comment type="caution">
    <text evidence="8">The sequence shown here is derived from an EMBL/GenBank/DDBJ whole genome shotgun (WGS) entry which is preliminary data.</text>
</comment>
<feature type="compositionally biased region" description="Basic residues" evidence="6">
    <location>
        <begin position="287"/>
        <end position="299"/>
    </location>
</feature>
<dbReference type="SMART" id="SM00355">
    <property type="entry name" value="ZnF_C2H2"/>
    <property type="match status" value="10"/>
</dbReference>
<dbReference type="PANTHER" id="PTHR24409:SF295">
    <property type="entry name" value="AZ2-RELATED"/>
    <property type="match status" value="1"/>
</dbReference>
<feature type="domain" description="C2H2-type" evidence="7">
    <location>
        <begin position="402"/>
        <end position="430"/>
    </location>
</feature>
<dbReference type="OrthoDB" id="6742658at2759"/>
<dbReference type="Pfam" id="PF00096">
    <property type="entry name" value="zf-C2H2"/>
    <property type="match status" value="7"/>
</dbReference>
<reference evidence="8" key="1">
    <citation type="submission" date="2022-03" db="EMBL/GenBank/DDBJ databases">
        <authorList>
            <person name="Sayadi A."/>
        </authorList>
    </citation>
    <scope>NUCLEOTIDE SEQUENCE</scope>
</reference>
<dbReference type="AlphaFoldDB" id="A0A9P0NS22"/>
<feature type="domain" description="C2H2-type" evidence="7">
    <location>
        <begin position="502"/>
        <end position="529"/>
    </location>
</feature>
<dbReference type="PROSITE" id="PS00028">
    <property type="entry name" value="ZINC_FINGER_C2H2_1"/>
    <property type="match status" value="8"/>
</dbReference>
<feature type="domain" description="C2H2-type" evidence="7">
    <location>
        <begin position="251"/>
        <end position="278"/>
    </location>
</feature>
<dbReference type="Gene3D" id="3.30.160.60">
    <property type="entry name" value="Classic Zinc Finger"/>
    <property type="match status" value="5"/>
</dbReference>
<feature type="region of interest" description="Disordered" evidence="6">
    <location>
        <begin position="287"/>
        <end position="308"/>
    </location>
</feature>
<dbReference type="Proteomes" id="UP001152888">
    <property type="component" value="Unassembled WGS sequence"/>
</dbReference>
<sequence length="745" mass="86709">MEEKCRTCAEHSTKMYHMNDKIGAYDRTIREMVLTLVPELKGRLQDTDVVCILCRRLLHQCLKFIEKCFQSDEILLSASKVMKQTDSFKKQVDGGFKKDQHKTVADIDSLDNVKYNEIFDKTYQDESIGNVNDKSLRKTNAAQKNVSTTVNNILAVEKQLEKLFAEESDELSDHDYSKGEYLAINKLDAPPSSIVGAHNRILSVNLPKNGPELFIASLATIDVNVFGCSLNTEPSFENKRILLVGDYGDGVKCEFCEKIFISQEYLEKHTVRHEEEKQAMERRNQLRKRKRELGRQRFKKQQEERKKNMVMKSRKTSYMCEQCGKTFTQHATYYGHKKTHKDMTYICHICGMILKRAGSLRVHVSVVHGEKKYRCTLCPKVFRAELYLKKHISVSHMKLHRVHCEECGKTCGSVSALKCHRAVVHRKEVKCFCPICGLGLYRNDYLKRHMRRHMEAGKEGNDTGERKKTDWKEPIPCKICGKVVVRQNMYNHLKNHRAERKFKCSVCGMTFKFKNNAERHERLHQKDSGKFKCHVCWKSFKDQSDYDEHMTHHNKTYTCPVCNEGFGRKFALKSHLYDVHPEVATSLLDTFDLRRPYKKRYQRNTENMLVKEEEEPGEYVPEHDQTVDGTDDPLQNVNNDEDSAEVYEYLENEEHADNVNFDSTFQGVADSEDRLSMEEQYLEPAYEEEGEETRAVKLLIAGDENHIENEEVVEGTFEEYVIENENGERYIVKNGQYLEEEGEVC</sequence>
<accession>A0A9P0NS22</accession>
<dbReference type="InterPro" id="IPR012934">
    <property type="entry name" value="Znf_AD"/>
</dbReference>
<keyword evidence="3 5" id="KW-0863">Zinc-finger</keyword>
<dbReference type="PANTHER" id="PTHR24409">
    <property type="entry name" value="ZINC FINGER PROTEIN 142"/>
    <property type="match status" value="1"/>
</dbReference>
<evidence type="ECO:0000256" key="6">
    <source>
        <dbReference type="SAM" id="MobiDB-lite"/>
    </source>
</evidence>
<evidence type="ECO:0000256" key="3">
    <source>
        <dbReference type="ARBA" id="ARBA00022771"/>
    </source>
</evidence>
<evidence type="ECO:0000256" key="5">
    <source>
        <dbReference type="PROSITE-ProRule" id="PRU00042"/>
    </source>
</evidence>
<dbReference type="EMBL" id="CAKOFQ010006651">
    <property type="protein sequence ID" value="CAH1953552.1"/>
    <property type="molecule type" value="Genomic_DNA"/>
</dbReference>
<feature type="domain" description="C2H2-type" evidence="7">
    <location>
        <begin position="318"/>
        <end position="340"/>
    </location>
</feature>
<feature type="domain" description="C2H2-type" evidence="7">
    <location>
        <begin position="531"/>
        <end position="558"/>
    </location>
</feature>
<organism evidence="8 9">
    <name type="scientific">Acanthoscelides obtectus</name>
    <name type="common">Bean weevil</name>
    <name type="synonym">Bruchus obtectus</name>
    <dbReference type="NCBI Taxonomy" id="200917"/>
    <lineage>
        <taxon>Eukaryota</taxon>
        <taxon>Metazoa</taxon>
        <taxon>Ecdysozoa</taxon>
        <taxon>Arthropoda</taxon>
        <taxon>Hexapoda</taxon>
        <taxon>Insecta</taxon>
        <taxon>Pterygota</taxon>
        <taxon>Neoptera</taxon>
        <taxon>Endopterygota</taxon>
        <taxon>Coleoptera</taxon>
        <taxon>Polyphaga</taxon>
        <taxon>Cucujiformia</taxon>
        <taxon>Chrysomeloidea</taxon>
        <taxon>Chrysomelidae</taxon>
        <taxon>Bruchinae</taxon>
        <taxon>Bruchini</taxon>
        <taxon>Acanthoscelides</taxon>
    </lineage>
</organism>
<evidence type="ECO:0000256" key="1">
    <source>
        <dbReference type="ARBA" id="ARBA00022723"/>
    </source>
</evidence>
<dbReference type="PROSITE" id="PS50157">
    <property type="entry name" value="ZINC_FINGER_C2H2_2"/>
    <property type="match status" value="8"/>
</dbReference>
<proteinExistence type="predicted"/>
<evidence type="ECO:0000313" key="8">
    <source>
        <dbReference type="EMBL" id="CAH1953552.1"/>
    </source>
</evidence>
<dbReference type="SUPFAM" id="SSF57667">
    <property type="entry name" value="beta-beta-alpha zinc fingers"/>
    <property type="match status" value="5"/>
</dbReference>
<keyword evidence="2" id="KW-0677">Repeat</keyword>
<evidence type="ECO:0000256" key="4">
    <source>
        <dbReference type="ARBA" id="ARBA00022833"/>
    </source>
</evidence>
<evidence type="ECO:0000256" key="2">
    <source>
        <dbReference type="ARBA" id="ARBA00022737"/>
    </source>
</evidence>
<feature type="domain" description="C2H2-type" evidence="7">
    <location>
        <begin position="345"/>
        <end position="373"/>
    </location>
</feature>
<dbReference type="GO" id="GO:0000981">
    <property type="term" value="F:DNA-binding transcription factor activity, RNA polymerase II-specific"/>
    <property type="evidence" value="ECO:0007669"/>
    <property type="project" value="TreeGrafter"/>
</dbReference>
<evidence type="ECO:0000259" key="7">
    <source>
        <dbReference type="PROSITE" id="PS50157"/>
    </source>
</evidence>
<dbReference type="InterPro" id="IPR013087">
    <property type="entry name" value="Znf_C2H2_type"/>
</dbReference>
<feature type="domain" description="C2H2-type" evidence="7">
    <location>
        <begin position="373"/>
        <end position="396"/>
    </location>
</feature>
<feature type="region of interest" description="Disordered" evidence="6">
    <location>
        <begin position="612"/>
        <end position="635"/>
    </location>
</feature>
<dbReference type="SMART" id="SM00868">
    <property type="entry name" value="zf-AD"/>
    <property type="match status" value="1"/>
</dbReference>
<keyword evidence="4" id="KW-0862">Zinc</keyword>
<gene>
    <name evidence="8" type="ORF">ACAOBT_LOCUS103</name>
</gene>
<keyword evidence="9" id="KW-1185">Reference proteome</keyword>
<feature type="domain" description="C2H2-type" evidence="7">
    <location>
        <begin position="557"/>
        <end position="580"/>
    </location>
</feature>
<dbReference type="GO" id="GO:0008270">
    <property type="term" value="F:zinc ion binding"/>
    <property type="evidence" value="ECO:0007669"/>
    <property type="project" value="UniProtKB-KW"/>
</dbReference>
<evidence type="ECO:0000313" key="9">
    <source>
        <dbReference type="Proteomes" id="UP001152888"/>
    </source>
</evidence>
<keyword evidence="1" id="KW-0479">Metal-binding</keyword>
<dbReference type="GO" id="GO:0000977">
    <property type="term" value="F:RNA polymerase II transcription regulatory region sequence-specific DNA binding"/>
    <property type="evidence" value="ECO:0007669"/>
    <property type="project" value="TreeGrafter"/>
</dbReference>
<dbReference type="InterPro" id="IPR036236">
    <property type="entry name" value="Znf_C2H2_sf"/>
</dbReference>
<name>A0A9P0NS22_ACAOB</name>
<protein>
    <recommendedName>
        <fullName evidence="7">C2H2-type domain-containing protein</fullName>
    </recommendedName>
</protein>